<dbReference type="SUPFAM" id="SSF51182">
    <property type="entry name" value="RmlC-like cupins"/>
    <property type="match status" value="1"/>
</dbReference>
<comment type="subunit">
    <text evidence="3">Homodimer.</text>
</comment>
<evidence type="ECO:0000256" key="3">
    <source>
        <dbReference type="RuleBase" id="RU364069"/>
    </source>
</evidence>
<protein>
    <recommendedName>
        <fullName evidence="3">dTDP-4-dehydrorhamnose 3,5-epimerase</fullName>
        <ecNumber evidence="3">5.1.3.13</ecNumber>
    </recommendedName>
    <alternativeName>
        <fullName evidence="3">Thymidine diphospho-4-keto-rhamnose 3,5-epimerase</fullName>
    </alternativeName>
</protein>
<dbReference type="InterPro" id="IPR014710">
    <property type="entry name" value="RmlC-like_jellyroll"/>
</dbReference>
<keyword evidence="5" id="KW-1185">Reference proteome</keyword>
<dbReference type="CDD" id="cd00438">
    <property type="entry name" value="cupin_RmlC"/>
    <property type="match status" value="1"/>
</dbReference>
<sequence length="185" mass="21897">MDFNIQDLPLQGAKLISPFYIQDERGYFQKNYEKDIFEQWDLCTDIYESFESSSKCGVIRGLHFQTLKPQSKIVRVIRGTVRDVIVDLRKDSETFGKYIDVILSDKNHLSLWVPKGFAHGFEVLSEEAITSYICIGKYLKSYDSGIRWNDKELNIKWETKYPIVSDRDSRLMSFREYKENYNESW</sequence>
<dbReference type="Pfam" id="PF00908">
    <property type="entry name" value="dTDP_sugar_isom"/>
    <property type="match status" value="1"/>
</dbReference>
<dbReference type="InterPro" id="IPR011051">
    <property type="entry name" value="RmlC_Cupin_sf"/>
</dbReference>
<feature type="active site" description="Proton donor" evidence="1">
    <location>
        <position position="132"/>
    </location>
</feature>
<dbReference type="NCBIfam" id="TIGR01221">
    <property type="entry name" value="rmlC"/>
    <property type="match status" value="1"/>
</dbReference>
<dbReference type="EC" id="5.1.3.13" evidence="3"/>
<dbReference type="PANTHER" id="PTHR21047:SF2">
    <property type="entry name" value="THYMIDINE DIPHOSPHO-4-KETO-RHAMNOSE 3,5-EPIMERASE"/>
    <property type="match status" value="1"/>
</dbReference>
<dbReference type="RefSeq" id="WP_120468088.1">
    <property type="nucleotide sequence ID" value="NZ_RAYQ01000005.1"/>
</dbReference>
<dbReference type="EMBL" id="RAYQ01000005">
    <property type="protein sequence ID" value="RKI92372.1"/>
    <property type="molecule type" value="Genomic_DNA"/>
</dbReference>
<comment type="catalytic activity">
    <reaction evidence="3">
        <text>dTDP-4-dehydro-6-deoxy-alpha-D-glucose = dTDP-4-dehydro-beta-L-rhamnose</text>
        <dbReference type="Rhea" id="RHEA:16969"/>
        <dbReference type="ChEBI" id="CHEBI:57649"/>
        <dbReference type="ChEBI" id="CHEBI:62830"/>
        <dbReference type="EC" id="5.1.3.13"/>
    </reaction>
</comment>
<comment type="similarity">
    <text evidence="3">Belongs to the dTDP-4-dehydrorhamnose 3,5-epimerase family.</text>
</comment>
<dbReference type="Proteomes" id="UP000280696">
    <property type="component" value="Unassembled WGS sequence"/>
</dbReference>
<comment type="function">
    <text evidence="3">Catalyzes the epimerization of the C3' and C5'positions of dTDP-6-deoxy-D-xylo-4-hexulose, forming dTDP-6-deoxy-L-lyxo-4-hexulose.</text>
</comment>
<evidence type="ECO:0000313" key="5">
    <source>
        <dbReference type="Proteomes" id="UP000280696"/>
    </source>
</evidence>
<dbReference type="GO" id="GO:0008830">
    <property type="term" value="F:dTDP-4-dehydrorhamnose 3,5-epimerase activity"/>
    <property type="evidence" value="ECO:0007669"/>
    <property type="project" value="UniProtKB-UniRule"/>
</dbReference>
<dbReference type="Gene3D" id="2.60.120.10">
    <property type="entry name" value="Jelly Rolls"/>
    <property type="match status" value="1"/>
</dbReference>
<dbReference type="UniPathway" id="UPA00124"/>
<reference evidence="4 5" key="1">
    <citation type="submission" date="2018-09" db="EMBL/GenBank/DDBJ databases">
        <title>Murine metabolic-syndrome-specific gut microbial biobank.</title>
        <authorList>
            <person name="Liu C."/>
        </authorList>
    </citation>
    <scope>NUCLEOTIDE SEQUENCE [LARGE SCALE GENOMIC DNA]</scope>
    <source>
        <strain evidence="4 5">0.1xD8-82</strain>
    </source>
</reference>
<feature type="active site" description="Proton acceptor" evidence="1">
    <location>
        <position position="63"/>
    </location>
</feature>
<evidence type="ECO:0000313" key="4">
    <source>
        <dbReference type="EMBL" id="RKI92372.1"/>
    </source>
</evidence>
<proteinExistence type="inferred from homology"/>
<dbReference type="PANTHER" id="PTHR21047">
    <property type="entry name" value="DTDP-6-DEOXY-D-GLUCOSE-3,5 EPIMERASE"/>
    <property type="match status" value="1"/>
</dbReference>
<comment type="caution">
    <text evidence="4">The sequence shown here is derived from an EMBL/GenBank/DDBJ whole genome shotgun (WGS) entry which is preliminary data.</text>
</comment>
<keyword evidence="3 4" id="KW-0413">Isomerase</keyword>
<dbReference type="InterPro" id="IPR000888">
    <property type="entry name" value="RmlC-like"/>
</dbReference>
<evidence type="ECO:0000256" key="1">
    <source>
        <dbReference type="PIRSR" id="PIRSR600888-1"/>
    </source>
</evidence>
<feature type="site" description="Participates in a stacking interaction with the thymidine ring of dTDP-4-oxo-6-deoxyglucose" evidence="2">
    <location>
        <position position="138"/>
    </location>
</feature>
<dbReference type="GO" id="GO:0005829">
    <property type="term" value="C:cytosol"/>
    <property type="evidence" value="ECO:0007669"/>
    <property type="project" value="TreeGrafter"/>
</dbReference>
<comment type="pathway">
    <text evidence="3">Carbohydrate biosynthesis; dTDP-L-rhamnose biosynthesis.</text>
</comment>
<dbReference type="GO" id="GO:0000271">
    <property type="term" value="P:polysaccharide biosynthetic process"/>
    <property type="evidence" value="ECO:0007669"/>
    <property type="project" value="TreeGrafter"/>
</dbReference>
<dbReference type="GO" id="GO:0019305">
    <property type="term" value="P:dTDP-rhamnose biosynthetic process"/>
    <property type="evidence" value="ECO:0007669"/>
    <property type="project" value="UniProtKB-UniRule"/>
</dbReference>
<organism evidence="4 5">
    <name type="scientific">Parablautia intestinalis</name>
    <dbReference type="NCBI Taxonomy" id="2320100"/>
    <lineage>
        <taxon>Bacteria</taxon>
        <taxon>Bacillati</taxon>
        <taxon>Bacillota</taxon>
        <taxon>Clostridia</taxon>
        <taxon>Lachnospirales</taxon>
        <taxon>Lachnospiraceae</taxon>
        <taxon>Parablautia</taxon>
    </lineage>
</organism>
<evidence type="ECO:0000256" key="2">
    <source>
        <dbReference type="PIRSR" id="PIRSR600888-3"/>
    </source>
</evidence>
<dbReference type="OrthoDB" id="9800680at2"/>
<dbReference type="AlphaFoldDB" id="A0A3A9ALQ2"/>
<accession>A0A3A9ALQ2</accession>
<name>A0A3A9ALQ2_9FIRM</name>
<gene>
    <name evidence="4" type="primary">rfbC</name>
    <name evidence="4" type="ORF">D7V94_06735</name>
</gene>